<keyword evidence="1" id="KW-0812">Transmembrane</keyword>
<dbReference type="PIRSF" id="PIRSF029895">
    <property type="entry name" value="SpoIV"/>
    <property type="match status" value="1"/>
</dbReference>
<dbReference type="Proteomes" id="UP000693672">
    <property type="component" value="Unassembled WGS sequence"/>
</dbReference>
<dbReference type="EMBL" id="CAJVAS010000002">
    <property type="protein sequence ID" value="CAG7606092.1"/>
    <property type="molecule type" value="Genomic_DNA"/>
</dbReference>
<dbReference type="AlphaFoldDB" id="A0A916JV03"/>
<dbReference type="Pfam" id="PF06898">
    <property type="entry name" value="YqfD"/>
    <property type="match status" value="1"/>
</dbReference>
<comment type="caution">
    <text evidence="2">The sequence shown here is derived from an EMBL/GenBank/DDBJ whole genome shotgun (WGS) entry which is preliminary data.</text>
</comment>
<protein>
    <recommendedName>
        <fullName evidence="4">Sporulation protein YqfD</fullName>
    </recommendedName>
</protein>
<dbReference type="InterPro" id="IPR010690">
    <property type="entry name" value="YqfD"/>
</dbReference>
<dbReference type="NCBIfam" id="TIGR02876">
    <property type="entry name" value="spore_yqfD"/>
    <property type="match status" value="1"/>
</dbReference>
<reference evidence="2" key="1">
    <citation type="submission" date="2021-06" db="EMBL/GenBank/DDBJ databases">
        <authorList>
            <person name="Criscuolo A."/>
        </authorList>
    </citation>
    <scope>NUCLEOTIDE SEQUENCE</scope>
    <source>
        <strain evidence="2">CIP111600</strain>
    </source>
</reference>
<keyword evidence="1" id="KW-0472">Membrane</keyword>
<sequence length="393" mass="44452">MKSSYLDRLRGFVAIEVKGARLETLLNLMTEKRMSVWDIRYSGEQKAELCISIRDFFALRPLLKQTGSRTRIKARHGLPFWLGQMGKRKFFAVGIVGFIVGMYLLSSVVWQVRVEGNELLATEQILQAAKQEGVYKLQWKFRLKDPDELSRQLQSRLPTTAWVGVQVRGTNVIIKVVEATVPDKPPLMNPRHLVASKSALVTEIFAEKGRPLVKTNAYVRKGDILISGILGDEVNKQTVVASGRVKGLVWYKPTVEVPLSLQYKTYTGESRKRFYLVFGTRAVQLTGYGGITYEHYETIPERKTLQWRNFVLPFGWINEKVMEVSIVDQPVDPKEASAIGMEQAASEILTAAGKDSRVVSQKILHEKAENGKVYMEVLLEVEEQIAVEQPIVP</sequence>
<accession>A0A916JV03</accession>
<evidence type="ECO:0008006" key="4">
    <source>
        <dbReference type="Google" id="ProtNLM"/>
    </source>
</evidence>
<keyword evidence="1" id="KW-1133">Transmembrane helix</keyword>
<keyword evidence="3" id="KW-1185">Reference proteome</keyword>
<dbReference type="RefSeq" id="WP_218090686.1">
    <property type="nucleotide sequence ID" value="NZ_CAJVAS010000002.1"/>
</dbReference>
<organism evidence="2 3">
    <name type="scientific">Paenibacillus solanacearum</name>
    <dbReference type="NCBI Taxonomy" id="2048548"/>
    <lineage>
        <taxon>Bacteria</taxon>
        <taxon>Bacillati</taxon>
        <taxon>Bacillota</taxon>
        <taxon>Bacilli</taxon>
        <taxon>Bacillales</taxon>
        <taxon>Paenibacillaceae</taxon>
        <taxon>Paenibacillus</taxon>
    </lineage>
</organism>
<gene>
    <name evidence="2" type="ORF">PAESOLCIP111_00879</name>
</gene>
<proteinExistence type="predicted"/>
<feature type="transmembrane region" description="Helical" evidence="1">
    <location>
        <begin position="90"/>
        <end position="110"/>
    </location>
</feature>
<name>A0A916JV03_9BACL</name>
<evidence type="ECO:0000313" key="2">
    <source>
        <dbReference type="EMBL" id="CAG7606092.1"/>
    </source>
</evidence>
<evidence type="ECO:0000256" key="1">
    <source>
        <dbReference type="SAM" id="Phobius"/>
    </source>
</evidence>
<evidence type="ECO:0000313" key="3">
    <source>
        <dbReference type="Proteomes" id="UP000693672"/>
    </source>
</evidence>